<dbReference type="PROSITE" id="PS51186">
    <property type="entry name" value="GNAT"/>
    <property type="match status" value="1"/>
</dbReference>
<dbReference type="STRING" id="1081109.A0A168F9M4"/>
<proteinExistence type="inferred from homology"/>
<dbReference type="CDD" id="cd04301">
    <property type="entry name" value="NAT_SF"/>
    <property type="match status" value="1"/>
</dbReference>
<organism evidence="4 5">
    <name type="scientific">Moelleriella libera RCEF 2490</name>
    <dbReference type="NCBI Taxonomy" id="1081109"/>
    <lineage>
        <taxon>Eukaryota</taxon>
        <taxon>Fungi</taxon>
        <taxon>Dikarya</taxon>
        <taxon>Ascomycota</taxon>
        <taxon>Pezizomycotina</taxon>
        <taxon>Sordariomycetes</taxon>
        <taxon>Hypocreomycetidae</taxon>
        <taxon>Hypocreales</taxon>
        <taxon>Clavicipitaceae</taxon>
        <taxon>Moelleriella</taxon>
    </lineage>
</organism>
<dbReference type="EC" id="2.3.1.4" evidence="1"/>
<dbReference type="PANTHER" id="PTHR13355:SF11">
    <property type="entry name" value="GLUCOSAMINE 6-PHOSPHATE N-ACETYLTRANSFERASE"/>
    <property type="match status" value="1"/>
</dbReference>
<keyword evidence="1" id="KW-0012">Acyltransferase</keyword>
<comment type="caution">
    <text evidence="4">The sequence shown here is derived from an EMBL/GenBank/DDBJ whole genome shotgun (WGS) entry which is preliminary data.</text>
</comment>
<dbReference type="PANTHER" id="PTHR13355">
    <property type="entry name" value="GLUCOSAMINE 6-PHOSPHATE N-ACETYLTRANSFERASE"/>
    <property type="match status" value="1"/>
</dbReference>
<dbReference type="GO" id="GO:0004343">
    <property type="term" value="F:glucosamine 6-phosphate N-acetyltransferase activity"/>
    <property type="evidence" value="ECO:0007669"/>
    <property type="project" value="UniProtKB-UniRule"/>
</dbReference>
<evidence type="ECO:0000313" key="4">
    <source>
        <dbReference type="EMBL" id="KZZ99631.1"/>
    </source>
</evidence>
<evidence type="ECO:0000313" key="5">
    <source>
        <dbReference type="Proteomes" id="UP000078544"/>
    </source>
</evidence>
<feature type="domain" description="N-acetyltransferase" evidence="3">
    <location>
        <begin position="60"/>
        <end position="215"/>
    </location>
</feature>
<dbReference type="EMBL" id="AZGY01000003">
    <property type="protein sequence ID" value="KZZ99631.1"/>
    <property type="molecule type" value="Genomic_DNA"/>
</dbReference>
<evidence type="ECO:0000256" key="1">
    <source>
        <dbReference type="RuleBase" id="RU365086"/>
    </source>
</evidence>
<protein>
    <recommendedName>
        <fullName evidence="1">Glucosamine 6-phosphate N-acetyltransferase</fullName>
        <ecNumber evidence="1">2.3.1.4</ecNumber>
    </recommendedName>
</protein>
<gene>
    <name evidence="4" type="ORF">AAL_02203</name>
</gene>
<dbReference type="AlphaFoldDB" id="A0A168F9M4"/>
<comment type="catalytic activity">
    <reaction evidence="1">
        <text>D-glucosamine 6-phosphate + acetyl-CoA = N-acetyl-D-glucosamine 6-phosphate + CoA + H(+)</text>
        <dbReference type="Rhea" id="RHEA:10292"/>
        <dbReference type="ChEBI" id="CHEBI:15378"/>
        <dbReference type="ChEBI" id="CHEBI:57287"/>
        <dbReference type="ChEBI" id="CHEBI:57288"/>
        <dbReference type="ChEBI" id="CHEBI:57513"/>
        <dbReference type="ChEBI" id="CHEBI:58725"/>
        <dbReference type="EC" id="2.3.1.4"/>
    </reaction>
</comment>
<dbReference type="InterPro" id="IPR000182">
    <property type="entry name" value="GNAT_dom"/>
</dbReference>
<comment type="similarity">
    <text evidence="1">Belongs to the acetyltransferase family. GNA1 subfamily.</text>
</comment>
<keyword evidence="5" id="KW-1185">Reference proteome</keyword>
<dbReference type="InterPro" id="IPR016181">
    <property type="entry name" value="Acyl_CoA_acyltransferase"/>
</dbReference>
<dbReference type="SUPFAM" id="SSF55729">
    <property type="entry name" value="Acyl-CoA N-acyltransferases (Nat)"/>
    <property type="match status" value="1"/>
</dbReference>
<dbReference type="GO" id="GO:0006048">
    <property type="term" value="P:UDP-N-acetylglucosamine biosynthetic process"/>
    <property type="evidence" value="ECO:0007669"/>
    <property type="project" value="UniProtKB-UniRule"/>
</dbReference>
<dbReference type="InterPro" id="IPR039143">
    <property type="entry name" value="GNPNAT1-like"/>
</dbReference>
<dbReference type="Proteomes" id="UP000078544">
    <property type="component" value="Unassembled WGS sequence"/>
</dbReference>
<evidence type="ECO:0000256" key="2">
    <source>
        <dbReference type="SAM" id="MobiDB-lite"/>
    </source>
</evidence>
<evidence type="ECO:0000259" key="3">
    <source>
        <dbReference type="PROSITE" id="PS51186"/>
    </source>
</evidence>
<feature type="region of interest" description="Disordered" evidence="2">
    <location>
        <begin position="37"/>
        <end position="58"/>
    </location>
</feature>
<sequence>MTTNGVAGSGAPLKTASLSPEDALFSPELLSALVNARQSNDTEESSATPLPPNWSAPERFTIRPLQRTDYDAGFLDVLASLTKVGQISKEQFEGRFQSMKSQGNYYVVVLEDKLAADRQSSVVACGTLLIEEKFIRHLGRVGHVEDIVVAEHKQGHGLGQIVVRALDYLAHKLDCYKCILDCSAAKKGFYASKTEFAETGFQMAHYYPEKKQDNA</sequence>
<reference evidence="4 5" key="1">
    <citation type="journal article" date="2016" name="Genome Biol. Evol.">
        <title>Divergent and convergent evolution of fungal pathogenicity.</title>
        <authorList>
            <person name="Shang Y."/>
            <person name="Xiao G."/>
            <person name="Zheng P."/>
            <person name="Cen K."/>
            <person name="Zhan S."/>
            <person name="Wang C."/>
        </authorList>
    </citation>
    <scope>NUCLEOTIDE SEQUENCE [LARGE SCALE GENOMIC DNA]</scope>
    <source>
        <strain evidence="4 5">RCEF 2490</strain>
    </source>
</reference>
<dbReference type="UniPathway" id="UPA00113">
    <property type="reaction ID" value="UER00529"/>
</dbReference>
<comment type="pathway">
    <text evidence="1">Nucleotide-sugar biosynthesis; UDP-N-acetyl-alpha-D-glucosamine biosynthesis; N-acetyl-alpha-D-glucosamine 1-phosphate from alpha-D-glucosamine 6-phosphate (route I): step 1/2.</text>
</comment>
<keyword evidence="1 4" id="KW-0808">Transferase</keyword>
<dbReference type="Gene3D" id="3.40.630.30">
    <property type="match status" value="1"/>
</dbReference>
<dbReference type="OrthoDB" id="10039976at2759"/>
<accession>A0A168F9M4</accession>
<dbReference type="Pfam" id="PF00583">
    <property type="entry name" value="Acetyltransf_1"/>
    <property type="match status" value="1"/>
</dbReference>
<name>A0A168F9M4_9HYPO</name>